<dbReference type="InterPro" id="IPR045087">
    <property type="entry name" value="Cu-oxidase_fam"/>
</dbReference>
<evidence type="ECO:0000313" key="4">
    <source>
        <dbReference type="Proteomes" id="UP000057609"/>
    </source>
</evidence>
<protein>
    <submittedName>
        <fullName evidence="3">Multicopper oxidase</fullName>
    </submittedName>
</protein>
<keyword evidence="1" id="KW-0411">Iron-sulfur</keyword>
<reference evidence="3 4" key="1">
    <citation type="journal article" date="2015" name="Genome Announc.">
        <title>Complete Genome of Geobacter pickeringii G13T, a Metal-Reducing Isolate from Sedimentary Kaolin Deposits.</title>
        <authorList>
            <person name="Badalamenti J.P."/>
            <person name="Bond D.R."/>
        </authorList>
    </citation>
    <scope>NUCLEOTIDE SEQUENCE [LARGE SCALE GENOMIC DNA]</scope>
    <source>
        <strain evidence="3 4">G13</strain>
    </source>
</reference>
<dbReference type="EMBL" id="CP009788">
    <property type="protein sequence ID" value="AJE04135.1"/>
    <property type="molecule type" value="Genomic_DNA"/>
</dbReference>
<dbReference type="STRING" id="345632.GPICK_12905"/>
<dbReference type="OrthoDB" id="9757546at2"/>
<dbReference type="CDD" id="cd13891">
    <property type="entry name" value="CuRO_3_CotA_like"/>
    <property type="match status" value="1"/>
</dbReference>
<keyword evidence="1" id="KW-0408">Iron</keyword>
<evidence type="ECO:0000313" key="3">
    <source>
        <dbReference type="EMBL" id="AJE04135.1"/>
    </source>
</evidence>
<sequence>MKKISRRKFLQISGLAAGATMLPLPVRWLGQRDAFAFYQSPANVIPLFKTPLRGVGPGGIPVAAKDGVSPVTGADHYSVTAGQFQDAGVCPTLGPTTLWGYNPANPLGGGIQPPKHLGGIIVAWKNKPVQITFTNNLPAKAIIPADTSSIFSDAQQSVNRVSVHLHGGFVPWISDGGPMAYWGPASNPVYGPSIANGSTNLFKILNPSLKPGQGEIYYPNQQSARMMWYHDHAHDITRTNAYAGLATAYIIRDDFEAGLRNQGLPPFIEDSVLGGTTVQELPLVFQDKIFVGSNIGWIDPTWTGLKSPGSLWYPHIYERNRWRLTNTGIPLPNPSAIPEMFGDTMLVNGTVFPEATVEGRRYRLRILNACQARFMNLQLYVDDGSPNGITLDANGNPKNAPFIDGAQKDSKILQIGTEGGFLPKPVPVSTSTPFNPLALSGSLIMAPAERADIIIDFSKYVGKSIVLYSDAPAPFPMGDPRNDYFPGLNVAGNPVNGQTKAGFGPNTRILMRFKVVAPTSQDIPLAITTSTDLSGGIDPFLQNPGGTPRRLTLNETFDNWGRLFQRLGTDALAVRGVGQGYMEMATEVVNAGTTEVWEIYNLTGDTHPIHLHLVNFQLLNRQPFDVAKFMAGSTVFTGPTTGPDPNETGWKETLRMNPGTVTRIMMRFDLPTVPFNVPDSLSPMLGVNGKEYVWHCHILEHEEHDMMRPMVVV</sequence>
<dbReference type="GO" id="GO:0016491">
    <property type="term" value="F:oxidoreductase activity"/>
    <property type="evidence" value="ECO:0007669"/>
    <property type="project" value="InterPro"/>
</dbReference>
<dbReference type="AlphaFoldDB" id="A0A0B5BI11"/>
<dbReference type="GO" id="GO:0051536">
    <property type="term" value="F:iron-sulfur cluster binding"/>
    <property type="evidence" value="ECO:0007669"/>
    <property type="project" value="UniProtKB-KW"/>
</dbReference>
<organism evidence="3 4">
    <name type="scientific">Geobacter pickeringii</name>
    <dbReference type="NCBI Taxonomy" id="345632"/>
    <lineage>
        <taxon>Bacteria</taxon>
        <taxon>Pseudomonadati</taxon>
        <taxon>Thermodesulfobacteriota</taxon>
        <taxon>Desulfuromonadia</taxon>
        <taxon>Geobacterales</taxon>
        <taxon>Geobacteraceae</taxon>
        <taxon>Geobacter</taxon>
    </lineage>
</organism>
<dbReference type="Proteomes" id="UP000057609">
    <property type="component" value="Chromosome"/>
</dbReference>
<evidence type="ECO:0000259" key="2">
    <source>
        <dbReference type="Pfam" id="PF07731"/>
    </source>
</evidence>
<keyword evidence="1" id="KW-0479">Metal-binding</keyword>
<name>A0A0B5BI11_9BACT</name>
<dbReference type="PROSITE" id="PS51318">
    <property type="entry name" value="TAT"/>
    <property type="match status" value="1"/>
</dbReference>
<dbReference type="InterPro" id="IPR006311">
    <property type="entry name" value="TAT_signal"/>
</dbReference>
<dbReference type="PANTHER" id="PTHR48267:SF1">
    <property type="entry name" value="BILIRUBIN OXIDASE"/>
    <property type="match status" value="1"/>
</dbReference>
<keyword evidence="4" id="KW-1185">Reference proteome</keyword>
<dbReference type="Gene3D" id="2.60.40.420">
    <property type="entry name" value="Cupredoxins - blue copper proteins"/>
    <property type="match status" value="3"/>
</dbReference>
<dbReference type="PANTHER" id="PTHR48267">
    <property type="entry name" value="CUPREDOXIN SUPERFAMILY PROTEIN"/>
    <property type="match status" value="1"/>
</dbReference>
<dbReference type="SUPFAM" id="SSF49503">
    <property type="entry name" value="Cupredoxins"/>
    <property type="match status" value="3"/>
</dbReference>
<evidence type="ECO:0000256" key="1">
    <source>
        <dbReference type="ARBA" id="ARBA00023014"/>
    </source>
</evidence>
<dbReference type="InterPro" id="IPR008972">
    <property type="entry name" value="Cupredoxin"/>
</dbReference>
<dbReference type="InterPro" id="IPR011706">
    <property type="entry name" value="Cu-oxidase_C"/>
</dbReference>
<dbReference type="RefSeq" id="WP_039743867.1">
    <property type="nucleotide sequence ID" value="NZ_CP009788.1"/>
</dbReference>
<gene>
    <name evidence="3" type="ORF">GPICK_12905</name>
</gene>
<dbReference type="Pfam" id="PF07731">
    <property type="entry name" value="Cu-oxidase_2"/>
    <property type="match status" value="1"/>
</dbReference>
<proteinExistence type="predicted"/>
<dbReference type="CDD" id="cd13844">
    <property type="entry name" value="CuRO_1_BOD_CotA_like"/>
    <property type="match status" value="1"/>
</dbReference>
<accession>A0A0B5BI11</accession>
<dbReference type="KEGG" id="gpi:GPICK_12905"/>
<dbReference type="HOGENOM" id="CLU_009100_2_2_7"/>
<feature type="domain" description="Plastocyanin-like" evidence="2">
    <location>
        <begin position="583"/>
        <end position="712"/>
    </location>
</feature>
<dbReference type="GO" id="GO:0005507">
    <property type="term" value="F:copper ion binding"/>
    <property type="evidence" value="ECO:0007669"/>
    <property type="project" value="InterPro"/>
</dbReference>